<dbReference type="Proteomes" id="UP001499967">
    <property type="component" value="Unassembled WGS sequence"/>
</dbReference>
<proteinExistence type="predicted"/>
<keyword evidence="4" id="KW-1185">Reference proteome</keyword>
<comment type="caution">
    <text evidence="3">The sequence shown here is derived from an EMBL/GenBank/DDBJ whole genome shotgun (WGS) entry which is preliminary data.</text>
</comment>
<protein>
    <recommendedName>
        <fullName evidence="2">Helicase XPB/Ssl2 N-terminal domain-containing protein</fullName>
    </recommendedName>
</protein>
<dbReference type="Pfam" id="PF13625">
    <property type="entry name" value="Helicase_C_3"/>
    <property type="match status" value="1"/>
</dbReference>
<accession>A0ABP3YXR8</accession>
<evidence type="ECO:0000313" key="4">
    <source>
        <dbReference type="Proteomes" id="UP001499967"/>
    </source>
</evidence>
<gene>
    <name evidence="3" type="ORF">GCM10009559_74290</name>
</gene>
<dbReference type="InterPro" id="IPR032830">
    <property type="entry name" value="XPB/Ssl2_N"/>
</dbReference>
<feature type="domain" description="Helicase XPB/Ssl2 N-terminal" evidence="2">
    <location>
        <begin position="48"/>
        <end position="170"/>
    </location>
</feature>
<evidence type="ECO:0000313" key="3">
    <source>
        <dbReference type="EMBL" id="GAA0906009.1"/>
    </source>
</evidence>
<evidence type="ECO:0000259" key="2">
    <source>
        <dbReference type="Pfam" id="PF13625"/>
    </source>
</evidence>
<feature type="region of interest" description="Disordered" evidence="1">
    <location>
        <begin position="198"/>
        <end position="230"/>
    </location>
</feature>
<dbReference type="EMBL" id="BAAAHP010000289">
    <property type="protein sequence ID" value="GAA0906009.1"/>
    <property type="molecule type" value="Genomic_DNA"/>
</dbReference>
<name>A0ABP3YXR8_9PSEU</name>
<organism evidence="3 4">
    <name type="scientific">Pseudonocardia zijingensis</name>
    <dbReference type="NCBI Taxonomy" id="153376"/>
    <lineage>
        <taxon>Bacteria</taxon>
        <taxon>Bacillati</taxon>
        <taxon>Actinomycetota</taxon>
        <taxon>Actinomycetes</taxon>
        <taxon>Pseudonocardiales</taxon>
        <taxon>Pseudonocardiaceae</taxon>
        <taxon>Pseudonocardia</taxon>
    </lineage>
</organism>
<reference evidence="4" key="1">
    <citation type="journal article" date="2019" name="Int. J. Syst. Evol. Microbiol.">
        <title>The Global Catalogue of Microorganisms (GCM) 10K type strain sequencing project: providing services to taxonomists for standard genome sequencing and annotation.</title>
        <authorList>
            <consortium name="The Broad Institute Genomics Platform"/>
            <consortium name="The Broad Institute Genome Sequencing Center for Infectious Disease"/>
            <person name="Wu L."/>
            <person name="Ma J."/>
        </authorList>
    </citation>
    <scope>NUCLEOTIDE SEQUENCE [LARGE SCALE GENOMIC DNA]</scope>
    <source>
        <strain evidence="4">JCM 11117</strain>
    </source>
</reference>
<evidence type="ECO:0000256" key="1">
    <source>
        <dbReference type="SAM" id="MobiDB-lite"/>
    </source>
</evidence>
<sequence length="331" mass="34432">MAWVLAEATVLGVVALDALTGPGRALLEDPDRLVAALRVTLPEPVDHVLLQADLTAVAPGPLETALARELDLAADVESAGGATVYRFTEATIRRALDAGRSAADLHELFAKRSATPVPQGLTYLVDDVARRHGQLRGGAAASFLRSDDEVLIAEVLAHPDTGALELRRIAPTVVVSPLPLVEVLDGLRAAGFSPAAEDPGGAVLDLTDRGRRTSPRRRATTRSGPPEPDAEQLAALVSRMRAGDAMAGVRRGAAAPVTTNGSTLDLLRTAAAARRSVWIGFVDAHGVAGERVLTPRSVGGGVVEGLDAVDGAPHRVPLHRITSIALVEDDA</sequence>